<dbReference type="Pfam" id="PF13409">
    <property type="entry name" value="GST_N_2"/>
    <property type="match status" value="1"/>
</dbReference>
<name>A0A168EET8_CORFA</name>
<dbReference type="InterPro" id="IPR036249">
    <property type="entry name" value="Thioredoxin-like_sf"/>
</dbReference>
<dbReference type="InterPro" id="IPR054416">
    <property type="entry name" value="GST_UstS-like_C"/>
</dbReference>
<dbReference type="RefSeq" id="XP_018708685.1">
    <property type="nucleotide sequence ID" value="XM_018844235.1"/>
</dbReference>
<dbReference type="Pfam" id="PF22041">
    <property type="entry name" value="GST_C_7"/>
    <property type="match status" value="1"/>
</dbReference>
<dbReference type="SUPFAM" id="SSF52833">
    <property type="entry name" value="Thioredoxin-like"/>
    <property type="match status" value="1"/>
</dbReference>
<dbReference type="AlphaFoldDB" id="A0A168EET8"/>
<organism evidence="3 4">
    <name type="scientific">Cordyceps fumosorosea (strain ARSEF 2679)</name>
    <name type="common">Isaria fumosorosea</name>
    <dbReference type="NCBI Taxonomy" id="1081104"/>
    <lineage>
        <taxon>Eukaryota</taxon>
        <taxon>Fungi</taxon>
        <taxon>Dikarya</taxon>
        <taxon>Ascomycota</taxon>
        <taxon>Pezizomycotina</taxon>
        <taxon>Sordariomycetes</taxon>
        <taxon>Hypocreomycetidae</taxon>
        <taxon>Hypocreales</taxon>
        <taxon>Cordycipitaceae</taxon>
        <taxon>Cordyceps</taxon>
    </lineage>
</organism>
<protein>
    <submittedName>
        <fullName evidence="3">Thioredoxin-like protein</fullName>
    </submittedName>
</protein>
<gene>
    <name evidence="3" type="ORF">ISF_00628</name>
</gene>
<reference evidence="3 4" key="1">
    <citation type="journal article" date="2016" name="Genome Biol. Evol.">
        <title>Divergent and convergent evolution of fungal pathogenicity.</title>
        <authorList>
            <person name="Shang Y."/>
            <person name="Xiao G."/>
            <person name="Zheng P."/>
            <person name="Cen K."/>
            <person name="Zhan S."/>
            <person name="Wang C."/>
        </authorList>
    </citation>
    <scope>NUCLEOTIDE SEQUENCE [LARGE SCALE GENOMIC DNA]</scope>
    <source>
        <strain evidence="3 4">ARSEF 2679</strain>
    </source>
</reference>
<dbReference type="SUPFAM" id="SSF47616">
    <property type="entry name" value="GST C-terminal domain-like"/>
    <property type="match status" value="1"/>
</dbReference>
<feature type="domain" description="Glutathione S-transferase UstS-like C-terminal" evidence="2">
    <location>
        <begin position="109"/>
        <end position="212"/>
    </location>
</feature>
<evidence type="ECO:0000259" key="2">
    <source>
        <dbReference type="Pfam" id="PF22041"/>
    </source>
</evidence>
<evidence type="ECO:0000313" key="4">
    <source>
        <dbReference type="Proteomes" id="UP000076744"/>
    </source>
</evidence>
<dbReference type="Proteomes" id="UP000076744">
    <property type="component" value="Unassembled WGS sequence"/>
</dbReference>
<dbReference type="EMBL" id="AZHB01000001">
    <property type="protein sequence ID" value="OAA73727.1"/>
    <property type="molecule type" value="Genomic_DNA"/>
</dbReference>
<dbReference type="InterPro" id="IPR036282">
    <property type="entry name" value="Glutathione-S-Trfase_C_sf"/>
</dbReference>
<evidence type="ECO:0000259" key="1">
    <source>
        <dbReference type="Pfam" id="PF13409"/>
    </source>
</evidence>
<dbReference type="GeneID" id="30016920"/>
<dbReference type="STRING" id="1081104.A0A168EET8"/>
<accession>A0A168EET8</accession>
<dbReference type="OrthoDB" id="4951845at2759"/>
<comment type="caution">
    <text evidence="3">The sequence shown here is derived from an EMBL/GenBank/DDBJ whole genome shotgun (WGS) entry which is preliminary data.</text>
</comment>
<evidence type="ECO:0000313" key="3">
    <source>
        <dbReference type="EMBL" id="OAA73727.1"/>
    </source>
</evidence>
<proteinExistence type="predicted"/>
<dbReference type="CDD" id="cd03038">
    <property type="entry name" value="GST_N_etherase_LigE"/>
    <property type="match status" value="1"/>
</dbReference>
<sequence>MSLEKITFFDLPSKEPCNSWSLNPWKTRLLLNYKGLDYETKWVEYPDIKPTLQPHVKPNDTRWPFTIPAIKFPDGTWAQDSRVIADLIEARHPEPSAHLDSPYQARIEAVLPRAFRPLMAIGLNQIPRRLLNPPSVEYWVRDRTAVVGGDLAEHEAKNGGTAAFAAAAPGLQEVTAMLKENPDGPFFSGREVSYADFVWVAALYFFKRIGEDVYEGALEASGDRKVHEDILKAAEPWLKRCDY</sequence>
<dbReference type="InterPro" id="IPR004045">
    <property type="entry name" value="Glutathione_S-Trfase_N"/>
</dbReference>
<dbReference type="Gene3D" id="3.40.30.10">
    <property type="entry name" value="Glutaredoxin"/>
    <property type="match status" value="1"/>
</dbReference>
<keyword evidence="4" id="KW-1185">Reference proteome</keyword>
<dbReference type="Gene3D" id="1.20.1050.10">
    <property type="match status" value="1"/>
</dbReference>
<feature type="domain" description="GST N-terminal" evidence="1">
    <location>
        <begin position="20"/>
        <end position="90"/>
    </location>
</feature>